<dbReference type="AlphaFoldDB" id="A0A6A6LHV4"/>
<keyword evidence="2" id="KW-1185">Reference proteome</keyword>
<dbReference type="EMBL" id="JAAGAX010000010">
    <property type="protein sequence ID" value="KAF2299858.1"/>
    <property type="molecule type" value="Genomic_DNA"/>
</dbReference>
<dbReference type="Proteomes" id="UP000467840">
    <property type="component" value="Chromosome 4"/>
</dbReference>
<organism evidence="1 2">
    <name type="scientific">Hevea brasiliensis</name>
    <name type="common">Para rubber tree</name>
    <name type="synonym">Siphonia brasiliensis</name>
    <dbReference type="NCBI Taxonomy" id="3981"/>
    <lineage>
        <taxon>Eukaryota</taxon>
        <taxon>Viridiplantae</taxon>
        <taxon>Streptophyta</taxon>
        <taxon>Embryophyta</taxon>
        <taxon>Tracheophyta</taxon>
        <taxon>Spermatophyta</taxon>
        <taxon>Magnoliopsida</taxon>
        <taxon>eudicotyledons</taxon>
        <taxon>Gunneridae</taxon>
        <taxon>Pentapetalae</taxon>
        <taxon>rosids</taxon>
        <taxon>fabids</taxon>
        <taxon>Malpighiales</taxon>
        <taxon>Euphorbiaceae</taxon>
        <taxon>Crotonoideae</taxon>
        <taxon>Micrandreae</taxon>
        <taxon>Hevea</taxon>
    </lineage>
</organism>
<proteinExistence type="predicted"/>
<evidence type="ECO:0000313" key="1">
    <source>
        <dbReference type="EMBL" id="KAF2299858.1"/>
    </source>
</evidence>
<accession>A0A6A6LHV4</accession>
<evidence type="ECO:0000313" key="2">
    <source>
        <dbReference type="Proteomes" id="UP000467840"/>
    </source>
</evidence>
<comment type="caution">
    <text evidence="1">The sequence shown here is derived from an EMBL/GenBank/DDBJ whole genome shotgun (WGS) entry which is preliminary data.</text>
</comment>
<name>A0A6A6LHV4_HEVBR</name>
<gene>
    <name evidence="1" type="ORF">GH714_004894</name>
</gene>
<sequence length="205" mass="22506">MAITNRYHHRFKLRLKAFIMQHFIAIFTFLLTSILEMASDPPFGSQVPIGTQVPATLKVPADPQVILMVPQIYPINSGVPRLSVTSFALRAYTPPAFPMPSANLFSCAIRGTGLSEPTGISALGFVGTSSGRSYSRGYHYRKPQAPLAISVEVSYTSDTDLGTPSGADSSSTSDASSKRYFRLIRRHRTQSPLTATMPHRRYLLP</sequence>
<reference evidence="1 2" key="1">
    <citation type="journal article" date="2020" name="Mol. Plant">
        <title>The Chromosome-Based Rubber Tree Genome Provides New Insights into Spurge Genome Evolution and Rubber Biosynthesis.</title>
        <authorList>
            <person name="Liu J."/>
            <person name="Shi C."/>
            <person name="Shi C.C."/>
            <person name="Li W."/>
            <person name="Zhang Q.J."/>
            <person name="Zhang Y."/>
            <person name="Li K."/>
            <person name="Lu H.F."/>
            <person name="Shi C."/>
            <person name="Zhu S.T."/>
            <person name="Xiao Z.Y."/>
            <person name="Nan H."/>
            <person name="Yue Y."/>
            <person name="Zhu X.G."/>
            <person name="Wu Y."/>
            <person name="Hong X.N."/>
            <person name="Fan G.Y."/>
            <person name="Tong Y."/>
            <person name="Zhang D."/>
            <person name="Mao C.L."/>
            <person name="Liu Y.L."/>
            <person name="Hao S.J."/>
            <person name="Liu W.Q."/>
            <person name="Lv M.Q."/>
            <person name="Zhang H.B."/>
            <person name="Liu Y."/>
            <person name="Hu-Tang G.R."/>
            <person name="Wang J.P."/>
            <person name="Wang J.H."/>
            <person name="Sun Y.H."/>
            <person name="Ni S.B."/>
            <person name="Chen W.B."/>
            <person name="Zhang X.C."/>
            <person name="Jiao Y.N."/>
            <person name="Eichler E.E."/>
            <person name="Li G.H."/>
            <person name="Liu X."/>
            <person name="Gao L.Z."/>
        </authorList>
    </citation>
    <scope>NUCLEOTIDE SEQUENCE [LARGE SCALE GENOMIC DNA]</scope>
    <source>
        <strain evidence="2">cv. GT1</strain>
        <tissue evidence="1">Leaf</tissue>
    </source>
</reference>
<protein>
    <submittedName>
        <fullName evidence="1">Uncharacterized protein</fullName>
    </submittedName>
</protein>